<evidence type="ECO:0000256" key="4">
    <source>
        <dbReference type="ARBA" id="ARBA00022679"/>
    </source>
</evidence>
<dbReference type="Gene3D" id="1.10.8.100">
    <property type="entry name" value="Ribosomal RNA adenine dimethylase-like, domain 2"/>
    <property type="match status" value="1"/>
</dbReference>
<gene>
    <name evidence="7 10" type="primary">rsmA</name>
    <name evidence="7" type="synonym">ksgA</name>
    <name evidence="10" type="ORF">J0I24_06560</name>
</gene>
<dbReference type="GO" id="GO:0003723">
    <property type="term" value="F:RNA binding"/>
    <property type="evidence" value="ECO:0007669"/>
    <property type="project" value="UniProtKB-UniRule"/>
</dbReference>
<feature type="binding site" evidence="7 8">
    <location>
        <position position="25"/>
    </location>
    <ligand>
        <name>S-adenosyl-L-methionine</name>
        <dbReference type="ChEBI" id="CHEBI:59789"/>
    </ligand>
</feature>
<keyword evidence="6 7" id="KW-0694">RNA-binding</keyword>
<feature type="binding site" evidence="7 8">
    <location>
        <position position="96"/>
    </location>
    <ligand>
        <name>S-adenosyl-L-methionine</name>
        <dbReference type="ChEBI" id="CHEBI:59789"/>
    </ligand>
</feature>
<keyword evidence="1 7" id="KW-0963">Cytoplasm</keyword>
<dbReference type="PROSITE" id="PS01131">
    <property type="entry name" value="RRNA_A_DIMETH"/>
    <property type="match status" value="1"/>
</dbReference>
<evidence type="ECO:0000313" key="10">
    <source>
        <dbReference type="EMBL" id="MBN8743954.1"/>
    </source>
</evidence>
<dbReference type="InterPro" id="IPR020596">
    <property type="entry name" value="rRNA_Ade_Mease_Trfase_CS"/>
</dbReference>
<comment type="catalytic activity">
    <reaction evidence="7">
        <text>adenosine(1518)/adenosine(1519) in 16S rRNA + 4 S-adenosyl-L-methionine = N(6)-dimethyladenosine(1518)/N(6)-dimethyladenosine(1519) in 16S rRNA + 4 S-adenosyl-L-homocysteine + 4 H(+)</text>
        <dbReference type="Rhea" id="RHEA:19609"/>
        <dbReference type="Rhea" id="RHEA-COMP:10232"/>
        <dbReference type="Rhea" id="RHEA-COMP:10233"/>
        <dbReference type="ChEBI" id="CHEBI:15378"/>
        <dbReference type="ChEBI" id="CHEBI:57856"/>
        <dbReference type="ChEBI" id="CHEBI:59789"/>
        <dbReference type="ChEBI" id="CHEBI:74411"/>
        <dbReference type="ChEBI" id="CHEBI:74493"/>
        <dbReference type="EC" id="2.1.1.182"/>
    </reaction>
</comment>
<dbReference type="InterPro" id="IPR011530">
    <property type="entry name" value="rRNA_adenine_dimethylase"/>
</dbReference>
<dbReference type="InterPro" id="IPR020598">
    <property type="entry name" value="rRNA_Ade_methylase_Trfase_N"/>
</dbReference>
<dbReference type="GO" id="GO:0052908">
    <property type="term" value="F:16S rRNA (adenine(1518)-N(6)/adenine(1519)-N(6))-dimethyltransferase activity"/>
    <property type="evidence" value="ECO:0007669"/>
    <property type="project" value="UniProtKB-EC"/>
</dbReference>
<organism evidence="10 11">
    <name type="scientific">Thiomonas arsenitoxydans (strain DSM 22701 / CIP 110005 / 3As)</name>
    <dbReference type="NCBI Taxonomy" id="426114"/>
    <lineage>
        <taxon>Bacteria</taxon>
        <taxon>Pseudomonadati</taxon>
        <taxon>Pseudomonadota</taxon>
        <taxon>Betaproteobacteria</taxon>
        <taxon>Burkholderiales</taxon>
        <taxon>Thiomonas</taxon>
    </lineage>
</organism>
<keyword evidence="5 7" id="KW-0949">S-adenosyl-L-methionine</keyword>
<keyword evidence="3 7" id="KW-0489">Methyltransferase</keyword>
<dbReference type="GO" id="GO:0005829">
    <property type="term" value="C:cytosol"/>
    <property type="evidence" value="ECO:0007669"/>
    <property type="project" value="TreeGrafter"/>
</dbReference>
<dbReference type="EMBL" id="JAFKMR010000014">
    <property type="protein sequence ID" value="MBN8743954.1"/>
    <property type="molecule type" value="Genomic_DNA"/>
</dbReference>
<evidence type="ECO:0000256" key="2">
    <source>
        <dbReference type="ARBA" id="ARBA00022552"/>
    </source>
</evidence>
<dbReference type="PROSITE" id="PS51689">
    <property type="entry name" value="SAM_RNA_A_N6_MT"/>
    <property type="match status" value="1"/>
</dbReference>
<dbReference type="Pfam" id="PF00398">
    <property type="entry name" value="RrnaAD"/>
    <property type="match status" value="1"/>
</dbReference>
<feature type="binding site" evidence="7 8">
    <location>
        <position position="52"/>
    </location>
    <ligand>
        <name>S-adenosyl-L-methionine</name>
        <dbReference type="ChEBI" id="CHEBI:59789"/>
    </ligand>
</feature>
<dbReference type="InterPro" id="IPR029063">
    <property type="entry name" value="SAM-dependent_MTases_sf"/>
</dbReference>
<feature type="binding site" evidence="7 8">
    <location>
        <position position="114"/>
    </location>
    <ligand>
        <name>S-adenosyl-L-methionine</name>
        <dbReference type="ChEBI" id="CHEBI:59789"/>
    </ligand>
</feature>
<accession>A0A8I1MVM6</accession>
<evidence type="ECO:0000313" key="11">
    <source>
        <dbReference type="Proteomes" id="UP000664800"/>
    </source>
</evidence>
<protein>
    <recommendedName>
        <fullName evidence="7">Ribosomal RNA small subunit methyltransferase A</fullName>
        <ecNumber evidence="7">2.1.1.182</ecNumber>
    </recommendedName>
    <alternativeName>
        <fullName evidence="7">16S rRNA (adenine(1518)-N(6)/adenine(1519)-N(6))-dimethyltransferase</fullName>
    </alternativeName>
    <alternativeName>
        <fullName evidence="7">16S rRNA dimethyladenosine transferase</fullName>
    </alternativeName>
    <alternativeName>
        <fullName evidence="7">16S rRNA dimethylase</fullName>
    </alternativeName>
    <alternativeName>
        <fullName evidence="7">S-adenosylmethionine-6-N', N'-adenosyl(rRNA) dimethyltransferase</fullName>
    </alternativeName>
</protein>
<evidence type="ECO:0000256" key="6">
    <source>
        <dbReference type="ARBA" id="ARBA00022884"/>
    </source>
</evidence>
<comment type="function">
    <text evidence="7">Specifically dimethylates two adjacent adenosines (A1518 and A1519) in the loop of a conserved hairpin near the 3'-end of 16S rRNA in the 30S particle. May play a critical role in biogenesis of 30S subunits.</text>
</comment>
<dbReference type="PANTHER" id="PTHR11727:SF7">
    <property type="entry name" value="DIMETHYLADENOSINE TRANSFERASE-RELATED"/>
    <property type="match status" value="1"/>
</dbReference>
<comment type="similarity">
    <text evidence="7">Belongs to the class I-like SAM-binding methyltransferase superfamily. rRNA adenine N(6)-methyltransferase family. RsmA subfamily.</text>
</comment>
<evidence type="ECO:0000259" key="9">
    <source>
        <dbReference type="SMART" id="SM00650"/>
    </source>
</evidence>
<comment type="caution">
    <text evidence="10">The sequence shown here is derived from an EMBL/GenBank/DDBJ whole genome shotgun (WGS) entry which is preliminary data.</text>
</comment>
<dbReference type="SMART" id="SM00650">
    <property type="entry name" value="rADc"/>
    <property type="match status" value="1"/>
</dbReference>
<dbReference type="EC" id="2.1.1.182" evidence="7"/>
<evidence type="ECO:0000256" key="7">
    <source>
        <dbReference type="HAMAP-Rule" id="MF_00607"/>
    </source>
</evidence>
<feature type="domain" description="Ribosomal RNA adenine methylase transferase N-terminal" evidence="9">
    <location>
        <begin position="32"/>
        <end position="199"/>
    </location>
</feature>
<feature type="binding site" evidence="7 8">
    <location>
        <position position="73"/>
    </location>
    <ligand>
        <name>S-adenosyl-L-methionine</name>
        <dbReference type="ChEBI" id="CHEBI:59789"/>
    </ligand>
</feature>
<sequence length="268" mass="30047">MKHPPARPRGAAQTTHVARKRFGQHFLIDQQIIQGIVDCINPQAGERLVEIGPGLGALTLALLQRIPRLAAVEIDRDLAARWRKQAPDKVELIEADALDFNFASLGTDLRLVGNLPYNISTPLLFHLMDVAEQVRDQHFMLQKEVIDRMVAAPGGRDFGRLSVMLQWRYRMVNLLDVPPEAFDPPPKVDSAVVRMTPLPVQELPRLDRKLLSALVTAAFSQRRKLMRHSLGPWLDTQGYAGDFDLQRRAEEVSTAEYIALAQSLPSSP</sequence>
<reference evidence="10" key="1">
    <citation type="submission" date="2021-02" db="EMBL/GenBank/DDBJ databases">
        <title>Thiocyanate and organic carbon inputs drive convergent selection for specific autotrophic Afipia and Thiobacillus strains within complex microbiomes.</title>
        <authorList>
            <person name="Huddy R.J."/>
            <person name="Sachdeva R."/>
            <person name="Kadzinga F."/>
            <person name="Kantor R.S."/>
            <person name="Harrison S.T.L."/>
            <person name="Banfield J.F."/>
        </authorList>
    </citation>
    <scope>NUCLEOTIDE SEQUENCE</scope>
    <source>
        <strain evidence="10">SCN18_13_7_16_R3_B_64_19</strain>
    </source>
</reference>
<dbReference type="InterPro" id="IPR023165">
    <property type="entry name" value="rRNA_Ade_diMease-like_C"/>
</dbReference>
<keyword evidence="2 7" id="KW-0698">rRNA processing</keyword>
<dbReference type="HAMAP" id="MF_00607">
    <property type="entry name" value="16SrRNA_methyltr_A"/>
    <property type="match status" value="1"/>
</dbReference>
<evidence type="ECO:0000256" key="1">
    <source>
        <dbReference type="ARBA" id="ARBA00022490"/>
    </source>
</evidence>
<feature type="binding site" evidence="7 8">
    <location>
        <position position="27"/>
    </location>
    <ligand>
        <name>S-adenosyl-L-methionine</name>
        <dbReference type="ChEBI" id="CHEBI:59789"/>
    </ligand>
</feature>
<dbReference type="AlphaFoldDB" id="A0A8I1MVM6"/>
<evidence type="ECO:0000256" key="3">
    <source>
        <dbReference type="ARBA" id="ARBA00022603"/>
    </source>
</evidence>
<dbReference type="RefSeq" id="WP_276706869.1">
    <property type="nucleotide sequence ID" value="NZ_JAFKMQ010000015.1"/>
</dbReference>
<dbReference type="InterPro" id="IPR001737">
    <property type="entry name" value="KsgA/Erm"/>
</dbReference>
<dbReference type="SUPFAM" id="SSF53335">
    <property type="entry name" value="S-adenosyl-L-methionine-dependent methyltransferases"/>
    <property type="match status" value="1"/>
</dbReference>
<dbReference type="Gene3D" id="3.40.50.150">
    <property type="entry name" value="Vaccinia Virus protein VP39"/>
    <property type="match status" value="1"/>
</dbReference>
<dbReference type="NCBIfam" id="TIGR00755">
    <property type="entry name" value="ksgA"/>
    <property type="match status" value="1"/>
</dbReference>
<comment type="subcellular location">
    <subcellularLocation>
        <location evidence="7">Cytoplasm</location>
    </subcellularLocation>
</comment>
<evidence type="ECO:0000256" key="8">
    <source>
        <dbReference type="PROSITE-ProRule" id="PRU01026"/>
    </source>
</evidence>
<name>A0A8I1MVM6_THIA3</name>
<dbReference type="Proteomes" id="UP000664800">
    <property type="component" value="Unassembled WGS sequence"/>
</dbReference>
<keyword evidence="4 7" id="KW-0808">Transferase</keyword>
<evidence type="ECO:0000256" key="5">
    <source>
        <dbReference type="ARBA" id="ARBA00022691"/>
    </source>
</evidence>
<dbReference type="PANTHER" id="PTHR11727">
    <property type="entry name" value="DIMETHYLADENOSINE TRANSFERASE"/>
    <property type="match status" value="1"/>
</dbReference>
<proteinExistence type="inferred from homology"/>